<proteinExistence type="predicted"/>
<evidence type="ECO:0000313" key="1">
    <source>
        <dbReference type="EMBL" id="GJS74728.1"/>
    </source>
</evidence>
<name>A0ABQ4YAN7_9ASTR</name>
<gene>
    <name evidence="1" type="ORF">Tco_0707569</name>
</gene>
<reference evidence="1" key="2">
    <citation type="submission" date="2022-01" db="EMBL/GenBank/DDBJ databases">
        <authorList>
            <person name="Yamashiro T."/>
            <person name="Shiraishi A."/>
            <person name="Satake H."/>
            <person name="Nakayama K."/>
        </authorList>
    </citation>
    <scope>NUCLEOTIDE SEQUENCE</scope>
</reference>
<organism evidence="1 2">
    <name type="scientific">Tanacetum coccineum</name>
    <dbReference type="NCBI Taxonomy" id="301880"/>
    <lineage>
        <taxon>Eukaryota</taxon>
        <taxon>Viridiplantae</taxon>
        <taxon>Streptophyta</taxon>
        <taxon>Embryophyta</taxon>
        <taxon>Tracheophyta</taxon>
        <taxon>Spermatophyta</taxon>
        <taxon>Magnoliopsida</taxon>
        <taxon>eudicotyledons</taxon>
        <taxon>Gunneridae</taxon>
        <taxon>Pentapetalae</taxon>
        <taxon>asterids</taxon>
        <taxon>campanulids</taxon>
        <taxon>Asterales</taxon>
        <taxon>Asteraceae</taxon>
        <taxon>Asteroideae</taxon>
        <taxon>Anthemideae</taxon>
        <taxon>Anthemidinae</taxon>
        <taxon>Tanacetum</taxon>
    </lineage>
</organism>
<evidence type="ECO:0008006" key="3">
    <source>
        <dbReference type="Google" id="ProtNLM"/>
    </source>
</evidence>
<comment type="caution">
    <text evidence="1">The sequence shown here is derived from an EMBL/GenBank/DDBJ whole genome shotgun (WGS) entry which is preliminary data.</text>
</comment>
<dbReference type="Proteomes" id="UP001151760">
    <property type="component" value="Unassembled WGS sequence"/>
</dbReference>
<sequence>MAAVNDVPLLVDKKGGSYAAIAPKLEPGKFNKWKKRMLCYLVGMEPYCLKCIKDGPFQPKITDGDAKPKSQWTLDERMVVVQDERLKSIIMSCLPDDIIESVISCVLAKETWTDLVYSFEDKEEVSDDEEVTQVKVLMALVDDELTVGKSYARNGEWVDITIRKGGFTMISGDYTLTFQPHFPRERPSLGIVGIKSLLEVTTAKLTGNQQVVSELVALRNFVKKKLLLHSRSVCYKEMDHDSAHMVAASKVPMLKQ</sequence>
<reference evidence="1" key="1">
    <citation type="journal article" date="2022" name="Int. J. Mol. Sci.">
        <title>Draft Genome of Tanacetum Coccineum: Genomic Comparison of Closely Related Tanacetum-Family Plants.</title>
        <authorList>
            <person name="Yamashiro T."/>
            <person name="Shiraishi A."/>
            <person name="Nakayama K."/>
            <person name="Satake H."/>
        </authorList>
    </citation>
    <scope>NUCLEOTIDE SEQUENCE</scope>
</reference>
<accession>A0ABQ4YAN7</accession>
<dbReference type="EMBL" id="BQNB010010251">
    <property type="protein sequence ID" value="GJS74728.1"/>
    <property type="molecule type" value="Genomic_DNA"/>
</dbReference>
<evidence type="ECO:0000313" key="2">
    <source>
        <dbReference type="Proteomes" id="UP001151760"/>
    </source>
</evidence>
<keyword evidence="2" id="KW-1185">Reference proteome</keyword>
<protein>
    <recommendedName>
        <fullName evidence="3">Retrovirus-related Pol polyprotein from transposon TNT 1-94</fullName>
    </recommendedName>
</protein>